<keyword evidence="4" id="KW-1185">Reference proteome</keyword>
<feature type="binding site" evidence="2">
    <location>
        <position position="104"/>
    </location>
    <ligand>
        <name>Zn(2+)</name>
        <dbReference type="ChEBI" id="CHEBI:29105"/>
        <label>2</label>
    </ligand>
</feature>
<feature type="binding site" evidence="2">
    <location>
        <position position="83"/>
    </location>
    <ligand>
        <name>Zn(2+)</name>
        <dbReference type="ChEBI" id="CHEBI:29105"/>
        <label>1</label>
        <note>catalytic</note>
    </ligand>
</feature>
<dbReference type="AlphaFoldDB" id="A0A8J6I411"/>
<name>A0A8J6I411_9FIRM</name>
<comment type="caution">
    <text evidence="3">The sequence shown here is derived from an EMBL/GenBank/DDBJ whole genome shotgun (WGS) entry which is preliminary data.</text>
</comment>
<feature type="binding site" evidence="2">
    <location>
        <position position="180"/>
    </location>
    <ligand>
        <name>Zn(2+)</name>
        <dbReference type="ChEBI" id="CHEBI:29105"/>
        <label>1</label>
        <note>catalytic</note>
    </ligand>
</feature>
<accession>A0A8J6I411</accession>
<dbReference type="InterPro" id="IPR050246">
    <property type="entry name" value="Class_II_FBP_aldolase"/>
</dbReference>
<dbReference type="GO" id="GO:0005975">
    <property type="term" value="P:carbohydrate metabolic process"/>
    <property type="evidence" value="ECO:0007669"/>
    <property type="project" value="InterPro"/>
</dbReference>
<dbReference type="InterPro" id="IPR000771">
    <property type="entry name" value="FBA_II"/>
</dbReference>
<proteinExistence type="predicted"/>
<dbReference type="PANTHER" id="PTHR30304">
    <property type="entry name" value="D-TAGATOSE-1,6-BISPHOSPHATE ALDOLASE"/>
    <property type="match status" value="1"/>
</dbReference>
<dbReference type="Proteomes" id="UP000657177">
    <property type="component" value="Unassembled WGS sequence"/>
</dbReference>
<feature type="active site" description="Proton donor" evidence="1">
    <location>
        <position position="82"/>
    </location>
</feature>
<keyword evidence="2" id="KW-0862">Zinc</keyword>
<dbReference type="Gene3D" id="3.20.20.70">
    <property type="entry name" value="Aldolase class I"/>
    <property type="match status" value="1"/>
</dbReference>
<dbReference type="PANTHER" id="PTHR30304:SF0">
    <property type="entry name" value="D-TAGATOSE-1,6-BISPHOSPHATE ALDOLASE SUBUNIT GATY-RELATED"/>
    <property type="match status" value="1"/>
</dbReference>
<evidence type="ECO:0000313" key="3">
    <source>
        <dbReference type="EMBL" id="MBA2134069.1"/>
    </source>
</evidence>
<dbReference type="GO" id="GO:0008270">
    <property type="term" value="F:zinc ion binding"/>
    <property type="evidence" value="ECO:0007669"/>
    <property type="project" value="InterPro"/>
</dbReference>
<evidence type="ECO:0000256" key="1">
    <source>
        <dbReference type="PIRSR" id="PIRSR001359-1"/>
    </source>
</evidence>
<feature type="binding site" evidence="2">
    <location>
        <position position="208"/>
    </location>
    <ligand>
        <name>Zn(2+)</name>
        <dbReference type="ChEBI" id="CHEBI:29105"/>
        <label>1</label>
        <note>catalytic</note>
    </ligand>
</feature>
<reference evidence="3" key="1">
    <citation type="submission" date="2020-06" db="EMBL/GenBank/DDBJ databases">
        <title>Novel chitinolytic bacterium.</title>
        <authorList>
            <person name="Ungkulpasvich U."/>
            <person name="Kosugi A."/>
            <person name="Uke A."/>
        </authorList>
    </citation>
    <scope>NUCLEOTIDE SEQUENCE</scope>
    <source>
        <strain evidence="3">UUS1-1</strain>
    </source>
</reference>
<organism evidence="3 4">
    <name type="scientific">Capillibacterium thermochitinicola</name>
    <dbReference type="NCBI Taxonomy" id="2699427"/>
    <lineage>
        <taxon>Bacteria</taxon>
        <taxon>Bacillati</taxon>
        <taxon>Bacillota</taxon>
        <taxon>Capillibacterium</taxon>
    </lineage>
</organism>
<dbReference type="EMBL" id="JAAKDE010000045">
    <property type="protein sequence ID" value="MBA2134069.1"/>
    <property type="molecule type" value="Genomic_DNA"/>
</dbReference>
<dbReference type="NCBIfam" id="TIGR00167">
    <property type="entry name" value="cbbA"/>
    <property type="match status" value="1"/>
</dbReference>
<dbReference type="PIRSF" id="PIRSF001359">
    <property type="entry name" value="F_bP_aldolase_II"/>
    <property type="match status" value="1"/>
</dbReference>
<evidence type="ECO:0000256" key="2">
    <source>
        <dbReference type="PIRSR" id="PIRSR001359-3"/>
    </source>
</evidence>
<sequence length="304" mass="32839">MSLVTTKGMLLDARKRGYAVGAFNANNLEMAQGIVMAAEKENAPVIVQVSQGGAEHGGLEEMAAIIRSLAAKASVPVALHLDHGVDFVYNIRCLRAGFTSLMYDGSKLEFAENVRITREVVKAAHAVGVPVEAELGRVPKDPTGITLEDLKEYMTKPEEAVAFVEQTNVDSLAIAVGNMHKMKIKEAKIDIERIKAIRERVAVPLVLHGASGVPDEAVVAAIQAGICKINVHTQLNKSFTEGIHEVFNADPKTVDVRKYLGKAREALMEEVRAKIRLFGASGKAPGVPEVPVEPEAYIQQDIVE</sequence>
<evidence type="ECO:0000313" key="4">
    <source>
        <dbReference type="Proteomes" id="UP000657177"/>
    </source>
</evidence>
<dbReference type="CDD" id="cd00947">
    <property type="entry name" value="TBP_aldolase_IIB"/>
    <property type="match status" value="1"/>
</dbReference>
<gene>
    <name evidence="3" type="ORF">G5B42_11070</name>
</gene>
<comment type="cofactor">
    <cofactor evidence="2">
        <name>Zn(2+)</name>
        <dbReference type="ChEBI" id="CHEBI:29105"/>
    </cofactor>
    <text evidence="2">Binds 2 Zn(2+) ions per subunit. One is catalytic and the other provides a structural contribution.</text>
</comment>
<keyword evidence="2" id="KW-0479">Metal-binding</keyword>
<protein>
    <submittedName>
        <fullName evidence="3">Class II fructose-bisphosphate aldolase</fullName>
    </submittedName>
</protein>
<dbReference type="SUPFAM" id="SSF51569">
    <property type="entry name" value="Aldolase"/>
    <property type="match status" value="1"/>
</dbReference>
<feature type="binding site" evidence="2">
    <location>
        <position position="134"/>
    </location>
    <ligand>
        <name>Zn(2+)</name>
        <dbReference type="ChEBI" id="CHEBI:29105"/>
        <label>2</label>
    </ligand>
</feature>
<dbReference type="GO" id="GO:0016832">
    <property type="term" value="F:aldehyde-lyase activity"/>
    <property type="evidence" value="ECO:0007669"/>
    <property type="project" value="InterPro"/>
</dbReference>
<dbReference type="InterPro" id="IPR013785">
    <property type="entry name" value="Aldolase_TIM"/>
</dbReference>
<dbReference type="Pfam" id="PF01116">
    <property type="entry name" value="F_bP_aldolase"/>
    <property type="match status" value="1"/>
</dbReference>